<sequence length="202" mass="22402">MTTWKQPLISVDVFAVRNVAGRAQYATHERLLPPFAGEQALPGVLLLSGESLIEAAERALSAKLDFHGGVRRTHQFGAFDGTNRDPRGATISIGHIVVLEPDLVDESPGSWHDAAEMVSPLPFDHELLVREALSDIRRRMWADMEFTRALIGDSFTTGEALALSKQLGATLPERESNLARWLRTRGGAHHEGAATKFTRWRW</sequence>
<comment type="caution">
    <text evidence="1">The sequence shown here is derived from an EMBL/GenBank/DDBJ whole genome shotgun (WGS) entry which is preliminary data.</text>
</comment>
<organism evidence="1 2">
    <name type="scientific">Leucobacter luti</name>
    <dbReference type="NCBI Taxonomy" id="340320"/>
    <lineage>
        <taxon>Bacteria</taxon>
        <taxon>Bacillati</taxon>
        <taxon>Actinomycetota</taxon>
        <taxon>Actinomycetes</taxon>
        <taxon>Micrococcales</taxon>
        <taxon>Microbacteriaceae</taxon>
        <taxon>Leucobacter</taxon>
    </lineage>
</organism>
<proteinExistence type="predicted"/>
<protein>
    <submittedName>
        <fullName evidence="1">ADP-ribose pyrophosphatase YjhB (NUDIX family)</fullName>
    </submittedName>
</protein>
<dbReference type="InterPro" id="IPR015797">
    <property type="entry name" value="NUDIX_hydrolase-like_dom_sf"/>
</dbReference>
<accession>A0A4R6RZ23</accession>
<reference evidence="1 2" key="1">
    <citation type="submission" date="2019-03" db="EMBL/GenBank/DDBJ databases">
        <title>Genomic analyses of the natural microbiome of Caenorhabditis elegans.</title>
        <authorList>
            <person name="Samuel B."/>
        </authorList>
    </citation>
    <scope>NUCLEOTIDE SEQUENCE [LARGE SCALE GENOMIC DNA]</scope>
    <source>
        <strain evidence="1 2">JUb18</strain>
    </source>
</reference>
<dbReference type="Proteomes" id="UP000295601">
    <property type="component" value="Unassembled WGS sequence"/>
</dbReference>
<dbReference type="SUPFAM" id="SSF55811">
    <property type="entry name" value="Nudix"/>
    <property type="match status" value="1"/>
</dbReference>
<evidence type="ECO:0000313" key="1">
    <source>
        <dbReference type="EMBL" id="TDP92401.1"/>
    </source>
</evidence>
<dbReference type="AlphaFoldDB" id="A0A4R6RZ23"/>
<name>A0A4R6RZ23_9MICO</name>
<gene>
    <name evidence="1" type="ORF">EDF62_1608</name>
</gene>
<dbReference type="RefSeq" id="WP_133616628.1">
    <property type="nucleotide sequence ID" value="NZ_SNYA01000004.1"/>
</dbReference>
<dbReference type="EMBL" id="SNYA01000004">
    <property type="protein sequence ID" value="TDP92401.1"/>
    <property type="molecule type" value="Genomic_DNA"/>
</dbReference>
<dbReference type="OrthoDB" id="9786141at2"/>
<evidence type="ECO:0000313" key="2">
    <source>
        <dbReference type="Proteomes" id="UP000295601"/>
    </source>
</evidence>
<dbReference type="Gene3D" id="3.90.79.10">
    <property type="entry name" value="Nucleoside Triphosphate Pyrophosphohydrolase"/>
    <property type="match status" value="1"/>
</dbReference>
<keyword evidence="2" id="KW-1185">Reference proteome</keyword>